<evidence type="ECO:0000313" key="2">
    <source>
        <dbReference type="EMBL" id="MEF7612853.1"/>
    </source>
</evidence>
<dbReference type="InterPro" id="IPR013096">
    <property type="entry name" value="Cupin_2"/>
</dbReference>
<dbReference type="EMBL" id="JAZIBG010000009">
    <property type="protein sequence ID" value="MEF7612853.1"/>
    <property type="molecule type" value="Genomic_DNA"/>
</dbReference>
<dbReference type="Gene3D" id="2.60.120.10">
    <property type="entry name" value="Jelly Rolls"/>
    <property type="match status" value="1"/>
</dbReference>
<sequence length="84" mass="8911">MAWHSKVLGRAAGANLKVLRMDGSAYPDETHDFDEALLVIDGRMNLLMQGHVVVVEAGELIIVPAGLPHAVAPGSNGTLVIIDR</sequence>
<feature type="domain" description="Cupin type-2" evidence="1">
    <location>
        <begin position="24"/>
        <end position="82"/>
    </location>
</feature>
<dbReference type="AlphaFoldDB" id="A0AAW9PYL4"/>
<comment type="caution">
    <text evidence="2">The sequence shown here is derived from an EMBL/GenBank/DDBJ whole genome shotgun (WGS) entry which is preliminary data.</text>
</comment>
<name>A0AAW9PYL4_9BURK</name>
<reference evidence="2 3" key="1">
    <citation type="submission" date="2024-02" db="EMBL/GenBank/DDBJ databases">
        <title>Genome sequence of Aquincola sp. MAHUQ-54.</title>
        <authorList>
            <person name="Huq M.A."/>
        </authorList>
    </citation>
    <scope>NUCLEOTIDE SEQUENCE [LARGE SCALE GENOMIC DNA]</scope>
    <source>
        <strain evidence="2 3">MAHUQ-54</strain>
    </source>
</reference>
<keyword evidence="3" id="KW-1185">Reference proteome</keyword>
<dbReference type="Proteomes" id="UP001336250">
    <property type="component" value="Unassembled WGS sequence"/>
</dbReference>
<dbReference type="SUPFAM" id="SSF51182">
    <property type="entry name" value="RmlC-like cupins"/>
    <property type="match status" value="1"/>
</dbReference>
<dbReference type="Pfam" id="PF07883">
    <property type="entry name" value="Cupin_2"/>
    <property type="match status" value="1"/>
</dbReference>
<dbReference type="InterPro" id="IPR014710">
    <property type="entry name" value="RmlC-like_jellyroll"/>
</dbReference>
<dbReference type="InterPro" id="IPR011051">
    <property type="entry name" value="RmlC_Cupin_sf"/>
</dbReference>
<protein>
    <submittedName>
        <fullName evidence="2">Cupin domain-containing protein</fullName>
    </submittedName>
</protein>
<proteinExistence type="predicted"/>
<evidence type="ECO:0000259" key="1">
    <source>
        <dbReference type="Pfam" id="PF07883"/>
    </source>
</evidence>
<organism evidence="2 3">
    <name type="scientific">Aquincola agrisoli</name>
    <dbReference type="NCBI Taxonomy" id="3119538"/>
    <lineage>
        <taxon>Bacteria</taxon>
        <taxon>Pseudomonadati</taxon>
        <taxon>Pseudomonadota</taxon>
        <taxon>Betaproteobacteria</taxon>
        <taxon>Burkholderiales</taxon>
        <taxon>Sphaerotilaceae</taxon>
        <taxon>Aquincola</taxon>
    </lineage>
</organism>
<dbReference type="RefSeq" id="WP_332287746.1">
    <property type="nucleotide sequence ID" value="NZ_JAZIBG010000009.1"/>
</dbReference>
<accession>A0AAW9PYL4</accession>
<evidence type="ECO:0000313" key="3">
    <source>
        <dbReference type="Proteomes" id="UP001336250"/>
    </source>
</evidence>
<gene>
    <name evidence="2" type="ORF">V4F39_02950</name>
</gene>